<keyword evidence="1" id="KW-0805">Transcription regulation</keyword>
<dbReference type="InterPro" id="IPR018060">
    <property type="entry name" value="HTH_AraC"/>
</dbReference>
<accession>A0A2U2PJN5</accession>
<organism evidence="4 5">
    <name type="scientific">Pararcticibacter amylolyticus</name>
    <dbReference type="NCBI Taxonomy" id="2173175"/>
    <lineage>
        <taxon>Bacteria</taxon>
        <taxon>Pseudomonadati</taxon>
        <taxon>Bacteroidota</taxon>
        <taxon>Sphingobacteriia</taxon>
        <taxon>Sphingobacteriales</taxon>
        <taxon>Sphingobacteriaceae</taxon>
        <taxon>Pararcticibacter</taxon>
    </lineage>
</organism>
<dbReference type="AlphaFoldDB" id="A0A2U2PJN5"/>
<evidence type="ECO:0000313" key="4">
    <source>
        <dbReference type="EMBL" id="PWG81617.1"/>
    </source>
</evidence>
<dbReference type="GO" id="GO:0003700">
    <property type="term" value="F:DNA-binding transcription factor activity"/>
    <property type="evidence" value="ECO:0007669"/>
    <property type="project" value="InterPro"/>
</dbReference>
<dbReference type="RefSeq" id="WP_109415100.1">
    <property type="nucleotide sequence ID" value="NZ_QEAS01000004.1"/>
</dbReference>
<reference evidence="4 5" key="1">
    <citation type="submission" date="2018-04" db="EMBL/GenBank/DDBJ databases">
        <title>Pedobacter chongqingensis sp. nov., isolated from a rottenly hemp rope.</title>
        <authorList>
            <person name="Cai Y."/>
        </authorList>
    </citation>
    <scope>NUCLEOTIDE SEQUENCE [LARGE SCALE GENOMIC DNA]</scope>
    <source>
        <strain evidence="4 5">FJ4-8</strain>
    </source>
</reference>
<sequence>MLINTQKSISEIAFTFSPSQFSRFFKRYTDTTPTAYRNKRRVVAIKRTINLNKHLMLPGDKEGFPVFTGCHTCNFAE</sequence>
<keyword evidence="5" id="KW-1185">Reference proteome</keyword>
<evidence type="ECO:0000259" key="3">
    <source>
        <dbReference type="PROSITE" id="PS01124"/>
    </source>
</evidence>
<name>A0A2U2PJN5_9SPHI</name>
<dbReference type="GO" id="GO:0043565">
    <property type="term" value="F:sequence-specific DNA binding"/>
    <property type="evidence" value="ECO:0007669"/>
    <property type="project" value="InterPro"/>
</dbReference>
<feature type="domain" description="HTH araC/xylS-type" evidence="3">
    <location>
        <begin position="1"/>
        <end position="39"/>
    </location>
</feature>
<dbReference type="PROSITE" id="PS01124">
    <property type="entry name" value="HTH_ARAC_FAMILY_2"/>
    <property type="match status" value="1"/>
</dbReference>
<dbReference type="Gene3D" id="1.10.10.60">
    <property type="entry name" value="Homeodomain-like"/>
    <property type="match status" value="1"/>
</dbReference>
<dbReference type="EMBL" id="QEAS01000004">
    <property type="protein sequence ID" value="PWG81617.1"/>
    <property type="molecule type" value="Genomic_DNA"/>
</dbReference>
<proteinExistence type="predicted"/>
<dbReference type="InterPro" id="IPR009057">
    <property type="entry name" value="Homeodomain-like_sf"/>
</dbReference>
<dbReference type="Proteomes" id="UP000245647">
    <property type="component" value="Unassembled WGS sequence"/>
</dbReference>
<dbReference type="SUPFAM" id="SSF46689">
    <property type="entry name" value="Homeodomain-like"/>
    <property type="match status" value="1"/>
</dbReference>
<dbReference type="OrthoDB" id="2585681at2"/>
<gene>
    <name evidence="4" type="ORF">DDR33_06060</name>
</gene>
<evidence type="ECO:0000313" key="5">
    <source>
        <dbReference type="Proteomes" id="UP000245647"/>
    </source>
</evidence>
<evidence type="ECO:0000256" key="2">
    <source>
        <dbReference type="ARBA" id="ARBA00023163"/>
    </source>
</evidence>
<dbReference type="Pfam" id="PF00165">
    <property type="entry name" value="HTH_AraC"/>
    <property type="match status" value="1"/>
</dbReference>
<protein>
    <recommendedName>
        <fullName evidence="3">HTH araC/xylS-type domain-containing protein</fullName>
    </recommendedName>
</protein>
<keyword evidence="2" id="KW-0804">Transcription</keyword>
<comment type="caution">
    <text evidence="4">The sequence shown here is derived from an EMBL/GenBank/DDBJ whole genome shotgun (WGS) entry which is preliminary data.</text>
</comment>
<evidence type="ECO:0000256" key="1">
    <source>
        <dbReference type="ARBA" id="ARBA00023015"/>
    </source>
</evidence>